<dbReference type="AlphaFoldDB" id="A0A8H7VPS6"/>
<evidence type="ECO:0000256" key="14">
    <source>
        <dbReference type="ARBA" id="ARBA00023136"/>
    </source>
</evidence>
<dbReference type="Pfam" id="PF08122">
    <property type="entry name" value="NDUF_B12"/>
    <property type="match status" value="1"/>
</dbReference>
<dbReference type="InterPro" id="IPR032675">
    <property type="entry name" value="LRR_dom_sf"/>
</dbReference>
<evidence type="ECO:0000256" key="10">
    <source>
        <dbReference type="ARBA" id="ARBA00022833"/>
    </source>
</evidence>
<dbReference type="Proteomes" id="UP000646827">
    <property type="component" value="Unassembled WGS sequence"/>
</dbReference>
<keyword evidence="18" id="KW-1185">Reference proteome</keyword>
<dbReference type="PANTHER" id="PTHR15082:SF2">
    <property type="entry name" value="NADH DEHYDROGENASE [UBIQUINONE] 1 BETA SUBCOMPLEX SUBUNIT 3"/>
    <property type="match status" value="1"/>
</dbReference>
<keyword evidence="12 15" id="KW-1133">Transmembrane helix</keyword>
<evidence type="ECO:0000313" key="18">
    <source>
        <dbReference type="Proteomes" id="UP000646827"/>
    </source>
</evidence>
<evidence type="ECO:0000256" key="3">
    <source>
        <dbReference type="ARBA" id="ARBA00005667"/>
    </source>
</evidence>
<evidence type="ECO:0000256" key="7">
    <source>
        <dbReference type="ARBA" id="ARBA00022723"/>
    </source>
</evidence>
<dbReference type="GO" id="GO:0032981">
    <property type="term" value="P:mitochondrial respiratory chain complex I assembly"/>
    <property type="evidence" value="ECO:0007669"/>
    <property type="project" value="TreeGrafter"/>
</dbReference>
<dbReference type="InterPro" id="IPR036047">
    <property type="entry name" value="F-box-like_dom_sf"/>
</dbReference>
<evidence type="ECO:0000256" key="6">
    <source>
        <dbReference type="ARBA" id="ARBA00022692"/>
    </source>
</evidence>
<evidence type="ECO:0000256" key="13">
    <source>
        <dbReference type="ARBA" id="ARBA00023128"/>
    </source>
</evidence>
<dbReference type="Gene3D" id="3.80.10.10">
    <property type="entry name" value="Ribonuclease Inhibitor"/>
    <property type="match status" value="1"/>
</dbReference>
<protein>
    <recommendedName>
        <fullName evidence="16">F-box domain-containing protein</fullName>
    </recommendedName>
</protein>
<evidence type="ECO:0000259" key="16">
    <source>
        <dbReference type="PROSITE" id="PS50181"/>
    </source>
</evidence>
<dbReference type="Pfam" id="PF00646">
    <property type="entry name" value="F-box"/>
    <property type="match status" value="1"/>
</dbReference>
<dbReference type="GO" id="GO:0005743">
    <property type="term" value="C:mitochondrial inner membrane"/>
    <property type="evidence" value="ECO:0007669"/>
    <property type="project" value="UniProtKB-SubCell"/>
</dbReference>
<dbReference type="EMBL" id="JAEPRB010000012">
    <property type="protein sequence ID" value="KAG2226852.1"/>
    <property type="molecule type" value="Genomic_DNA"/>
</dbReference>
<dbReference type="PANTHER" id="PTHR15082">
    <property type="entry name" value="NADH-UBIQUINONE OXIDOREDUCTASE B12 SUBUNIT"/>
    <property type="match status" value="1"/>
</dbReference>
<evidence type="ECO:0000256" key="4">
    <source>
        <dbReference type="ARBA" id="ARBA00022448"/>
    </source>
</evidence>
<keyword evidence="7" id="KW-0479">Metal-binding</keyword>
<keyword evidence="14 15" id="KW-0472">Membrane</keyword>
<evidence type="ECO:0000256" key="2">
    <source>
        <dbReference type="ARBA" id="ARBA00004298"/>
    </source>
</evidence>
<comment type="function">
    <text evidence="1">Accessory subunit of the mitochondrial membrane respiratory chain NADH dehydrogenase (Complex I), that is believed not to be involved in catalysis. Complex I functions in the transfer of electrons from NADH to the respiratory chain. The immediate electron acceptor for the enzyme is believed to be ubiquinone.</text>
</comment>
<organism evidence="17 18">
    <name type="scientific">Circinella minor</name>
    <dbReference type="NCBI Taxonomy" id="1195481"/>
    <lineage>
        <taxon>Eukaryota</taxon>
        <taxon>Fungi</taxon>
        <taxon>Fungi incertae sedis</taxon>
        <taxon>Mucoromycota</taxon>
        <taxon>Mucoromycotina</taxon>
        <taxon>Mucoromycetes</taxon>
        <taxon>Mucorales</taxon>
        <taxon>Lichtheimiaceae</taxon>
        <taxon>Circinella</taxon>
    </lineage>
</organism>
<evidence type="ECO:0000256" key="5">
    <source>
        <dbReference type="ARBA" id="ARBA00022660"/>
    </source>
</evidence>
<reference evidence="17 18" key="1">
    <citation type="submission" date="2020-12" db="EMBL/GenBank/DDBJ databases">
        <title>Metabolic potential, ecology and presence of endohyphal bacteria is reflected in genomic diversity of Mucoromycotina.</title>
        <authorList>
            <person name="Muszewska A."/>
            <person name="Okrasinska A."/>
            <person name="Steczkiewicz K."/>
            <person name="Drgas O."/>
            <person name="Orlowska M."/>
            <person name="Perlinska-Lenart U."/>
            <person name="Aleksandrzak-Piekarczyk T."/>
            <person name="Szatraj K."/>
            <person name="Zielenkiewicz U."/>
            <person name="Pilsyk S."/>
            <person name="Malc E."/>
            <person name="Mieczkowski P."/>
            <person name="Kruszewska J.S."/>
            <person name="Biernat P."/>
            <person name="Pawlowska J."/>
        </authorList>
    </citation>
    <scope>NUCLEOTIDE SEQUENCE [LARGE SCALE GENOMIC DNA]</scope>
    <source>
        <strain evidence="17 18">CBS 142.35</strain>
    </source>
</reference>
<evidence type="ECO:0000256" key="11">
    <source>
        <dbReference type="ARBA" id="ARBA00022982"/>
    </source>
</evidence>
<evidence type="ECO:0000256" key="15">
    <source>
        <dbReference type="SAM" id="Phobius"/>
    </source>
</evidence>
<evidence type="ECO:0000256" key="9">
    <source>
        <dbReference type="ARBA" id="ARBA00022792"/>
    </source>
</evidence>
<keyword evidence="8" id="KW-0863">Zinc-finger</keyword>
<feature type="domain" description="F-box" evidence="16">
    <location>
        <begin position="65"/>
        <end position="112"/>
    </location>
</feature>
<keyword evidence="10" id="KW-0862">Zinc</keyword>
<dbReference type="GO" id="GO:0022900">
    <property type="term" value="P:electron transport chain"/>
    <property type="evidence" value="ECO:0007669"/>
    <property type="project" value="InterPro"/>
</dbReference>
<evidence type="ECO:0000256" key="1">
    <source>
        <dbReference type="ARBA" id="ARBA00003195"/>
    </source>
</evidence>
<sequence>MIVEQQQTGFTRWLTPVTWLRRLQDISNTATITIKPAVTSLLSNNVNVSNNGKNTKKQNSSASLNKTIRSFPTEVVLEIFKHLDTVTLYQLTLVSRDYRNTLIQQGNIWDPLVFDPQNITFNNDDNNINSILLFLTKFKLHLNIRSARFDRTSINIIKLEKVLRQLPHITSLSIAHCNNIDCYQILHLLKSSAKNNTHIHNNNNEDDDDNYDNRESIISMRSGHAESTPFLQHLSQIYMQGLFPSERGHKSYALEMLTYGMIKKLLLQLPCRDLSESHYALYQFWLLLRSRMLLIAGETDFRPPWLPDELVQFIQVTEGEQQQETRNPIADITPCHLCHKNVAATGSAACKICGVSTPKSCAQCTCLQCGHILCLTCYRRFCGGGNNNNTGMGHEGHNIGRNNNNTTQRALLPLSATAAAALVAVATTTNGQRPPCGLPWQIKFIWLGHHTTYQPSYATFNMQGKSHTEVQQRVPVYHDPWAKREAWRKHPIFSKGANFRSMFPGLGIATVAFIAYCGVEKFFLKDEKHH</sequence>
<comment type="subcellular location">
    <subcellularLocation>
        <location evidence="2">Mitochondrion inner membrane</location>
        <topology evidence="2">Single-pass membrane protein</topology>
        <orientation evidence="2">Matrix side</orientation>
    </subcellularLocation>
</comment>
<dbReference type="InterPro" id="IPR017907">
    <property type="entry name" value="Znf_RING_CS"/>
</dbReference>
<dbReference type="InterPro" id="IPR012576">
    <property type="entry name" value="NDUFB3"/>
</dbReference>
<comment type="caution">
    <text evidence="17">The sequence shown here is derived from an EMBL/GenBank/DDBJ whole genome shotgun (WGS) entry which is preliminary data.</text>
</comment>
<dbReference type="SUPFAM" id="SSF81383">
    <property type="entry name" value="F-box domain"/>
    <property type="match status" value="1"/>
</dbReference>
<proteinExistence type="inferred from homology"/>
<keyword evidence="4" id="KW-0813">Transport</keyword>
<evidence type="ECO:0000256" key="8">
    <source>
        <dbReference type="ARBA" id="ARBA00022771"/>
    </source>
</evidence>
<keyword evidence="6 15" id="KW-0812">Transmembrane</keyword>
<comment type="similarity">
    <text evidence="3">Belongs to the complex I NDUFB3 subunit family.</text>
</comment>
<dbReference type="GO" id="GO:0008270">
    <property type="term" value="F:zinc ion binding"/>
    <property type="evidence" value="ECO:0007669"/>
    <property type="project" value="UniProtKB-KW"/>
</dbReference>
<name>A0A8H7VPS6_9FUNG</name>
<dbReference type="OrthoDB" id="2322499at2759"/>
<evidence type="ECO:0000313" key="17">
    <source>
        <dbReference type="EMBL" id="KAG2226852.1"/>
    </source>
</evidence>
<dbReference type="PROSITE" id="PS50181">
    <property type="entry name" value="FBOX"/>
    <property type="match status" value="1"/>
</dbReference>
<keyword evidence="11" id="KW-0249">Electron transport</keyword>
<gene>
    <name evidence="17" type="ORF">INT45_010131</name>
</gene>
<evidence type="ECO:0000256" key="12">
    <source>
        <dbReference type="ARBA" id="ARBA00022989"/>
    </source>
</evidence>
<accession>A0A8H7VPS6</accession>
<dbReference type="InterPro" id="IPR001810">
    <property type="entry name" value="F-box_dom"/>
</dbReference>
<dbReference type="PROSITE" id="PS00518">
    <property type="entry name" value="ZF_RING_1"/>
    <property type="match status" value="1"/>
</dbReference>
<feature type="transmembrane region" description="Helical" evidence="15">
    <location>
        <begin position="502"/>
        <end position="524"/>
    </location>
</feature>
<keyword evidence="13" id="KW-0496">Mitochondrion</keyword>
<keyword evidence="5" id="KW-0679">Respiratory chain</keyword>
<keyword evidence="9" id="KW-0999">Mitochondrion inner membrane</keyword>